<protein>
    <submittedName>
        <fullName evidence="1">Uncharacterized protein</fullName>
    </submittedName>
</protein>
<name>M1WKD6_PSEP2</name>
<evidence type="ECO:0000313" key="2">
    <source>
        <dbReference type="Proteomes" id="UP000011724"/>
    </source>
</evidence>
<reference evidence="2" key="2">
    <citation type="journal article" date="2013" name="Stand. Genomic Sci.">
        <title>Complete genome sequence of Desulfocapsa sulfexigens, a marine deltaproteobacterium specialized in disproportionating inorganic sulfur compounds.</title>
        <authorList>
            <person name="Finster K.W."/>
            <person name="Kjeldsen K.U."/>
            <person name="Kube M."/>
            <person name="Reinhardt R."/>
            <person name="Mussmann M."/>
            <person name="Amann R."/>
            <person name="Schreiber L."/>
        </authorList>
    </citation>
    <scope>NUCLEOTIDE SEQUENCE [LARGE SCALE GENOMIC DNA]</scope>
    <source>
        <strain evidence="2">DSM 10523 / SB164P1</strain>
    </source>
</reference>
<organism evidence="1 2">
    <name type="scientific">Pseudodesulfovibrio piezophilus (strain DSM 21447 / JCM 15486 / C1TLV30)</name>
    <name type="common">Desulfovibrio piezophilus</name>
    <dbReference type="NCBI Taxonomy" id="1322246"/>
    <lineage>
        <taxon>Bacteria</taxon>
        <taxon>Pseudomonadati</taxon>
        <taxon>Thermodesulfobacteriota</taxon>
        <taxon>Desulfovibrionia</taxon>
        <taxon>Desulfovibrionales</taxon>
        <taxon>Desulfovibrionaceae</taxon>
    </lineage>
</organism>
<gene>
    <name evidence="1" type="ordered locus">BN4_12181</name>
</gene>
<dbReference type="AlphaFoldDB" id="M1WKD6"/>
<accession>M1WKD6</accession>
<dbReference type="Proteomes" id="UP000011724">
    <property type="component" value="Chromosome"/>
</dbReference>
<keyword evidence="2" id="KW-1185">Reference proteome</keyword>
<dbReference type="EMBL" id="FO203427">
    <property type="protein sequence ID" value="CCH49416.1"/>
    <property type="molecule type" value="Genomic_DNA"/>
</dbReference>
<proteinExistence type="predicted"/>
<dbReference type="KEGG" id="dpi:BN4_12181"/>
<dbReference type="HOGENOM" id="CLU_3117167_0_0_7"/>
<reference evidence="1 2" key="1">
    <citation type="journal article" date="2013" name="PLoS ONE">
        <title>The first genomic and proteomic characterization of a deep-sea sulfate reducer: insights into the piezophilic lifestyle of Desulfovibrio piezophilus.</title>
        <authorList>
            <person name="Pradel N."/>
            <person name="Ji B."/>
            <person name="Gimenez G."/>
            <person name="Talla E."/>
            <person name="Lenoble P."/>
            <person name="Garel M."/>
            <person name="Tamburini C."/>
            <person name="Fourquet P."/>
            <person name="Lebrun R."/>
            <person name="Bertin P."/>
            <person name="Denis Y."/>
            <person name="Pophillat M."/>
            <person name="Barbe V."/>
            <person name="Ollivier B."/>
            <person name="Dolla A."/>
        </authorList>
    </citation>
    <scope>NUCLEOTIDE SEQUENCE [LARGE SCALE GENOMIC DNA]</scope>
    <source>
        <strain evidence="2">DSM 10523 / SB164P1</strain>
    </source>
</reference>
<sequence length="50" mass="4797">MAGDFLAEAFFFTVFFSAEGPATGDVTAGGSAETLSAGTALTFSAGTAAG</sequence>
<evidence type="ECO:0000313" key="1">
    <source>
        <dbReference type="EMBL" id="CCH49416.1"/>
    </source>
</evidence>